<evidence type="ECO:0000313" key="1">
    <source>
        <dbReference type="EMBL" id="PSN88660.1"/>
    </source>
</evidence>
<accession>A0A2R6AQK9</accession>
<evidence type="ECO:0000313" key="2">
    <source>
        <dbReference type="Proteomes" id="UP000240322"/>
    </source>
</evidence>
<dbReference type="Gene3D" id="3.40.50.300">
    <property type="entry name" value="P-loop containing nucleotide triphosphate hydrolases"/>
    <property type="match status" value="1"/>
</dbReference>
<gene>
    <name evidence="1" type="ORF">B9Q03_09110</name>
</gene>
<proteinExistence type="predicted"/>
<organism evidence="1 2">
    <name type="scientific">Candidatus Marsarchaeota G2 archaeon OSP_D</name>
    <dbReference type="NCBI Taxonomy" id="1978157"/>
    <lineage>
        <taxon>Archaea</taxon>
        <taxon>Candidatus Marsarchaeota</taxon>
        <taxon>Candidatus Marsarchaeota group 2</taxon>
    </lineage>
</organism>
<dbReference type="EMBL" id="NEXE01000115">
    <property type="protein sequence ID" value="PSN88660.1"/>
    <property type="molecule type" value="Genomic_DNA"/>
</dbReference>
<protein>
    <submittedName>
        <fullName evidence="1">Uncharacterized protein</fullName>
    </submittedName>
</protein>
<name>A0A2R6AQK9_9ARCH</name>
<sequence>MNSIPINCVYVDVRKVYDDVSKKVTAEKLLDELHSSLVSLSKKEKLKKALSELEISVESPLRIRISRERFRREAIRIFEALNTLGKTVVAFDEAQYLRFSTVGLRPLLAYIYDHL</sequence>
<comment type="caution">
    <text evidence="1">The sequence shown here is derived from an EMBL/GenBank/DDBJ whole genome shotgun (WGS) entry which is preliminary data.</text>
</comment>
<dbReference type="InterPro" id="IPR027417">
    <property type="entry name" value="P-loop_NTPase"/>
</dbReference>
<reference evidence="1 2" key="1">
    <citation type="submission" date="2017-04" db="EMBL/GenBank/DDBJ databases">
        <title>Novel microbial lineages endemic to geothermal iron-oxide mats fill important gaps in the evolutionary history of Archaea.</title>
        <authorList>
            <person name="Jay Z.J."/>
            <person name="Beam J.P."/>
            <person name="Dlakic M."/>
            <person name="Rusch D.B."/>
            <person name="Kozubal M.A."/>
            <person name="Inskeep W.P."/>
        </authorList>
    </citation>
    <scope>NUCLEOTIDE SEQUENCE [LARGE SCALE GENOMIC DNA]</scope>
    <source>
        <strain evidence="1">OSP_D</strain>
    </source>
</reference>
<dbReference type="Proteomes" id="UP000240322">
    <property type="component" value="Unassembled WGS sequence"/>
</dbReference>
<dbReference type="AlphaFoldDB" id="A0A2R6AQK9"/>